<dbReference type="Pfam" id="PF09678">
    <property type="entry name" value="Caa3_CtaG"/>
    <property type="match status" value="1"/>
</dbReference>
<feature type="transmembrane region" description="Helical" evidence="6">
    <location>
        <begin position="16"/>
        <end position="34"/>
    </location>
</feature>
<evidence type="ECO:0000256" key="2">
    <source>
        <dbReference type="ARBA" id="ARBA00022475"/>
    </source>
</evidence>
<keyword evidence="9" id="KW-1185">Reference proteome</keyword>
<keyword evidence="2" id="KW-1003">Cell membrane</keyword>
<feature type="transmembrane region" description="Helical" evidence="6">
    <location>
        <begin position="155"/>
        <end position="176"/>
    </location>
</feature>
<feature type="transmembrane region" description="Helical" evidence="6">
    <location>
        <begin position="188"/>
        <end position="211"/>
    </location>
</feature>
<reference evidence="7 10" key="2">
    <citation type="submission" date="2020-07" db="EMBL/GenBank/DDBJ databases">
        <authorList>
            <person name="Feng H."/>
        </authorList>
    </citation>
    <scope>NUCLEOTIDE SEQUENCE [LARGE SCALE GENOMIC DNA]</scope>
    <source>
        <strain evidence="7">S-12</strain>
        <strain evidence="10">s-12</strain>
    </source>
</reference>
<dbReference type="RefSeq" id="WP_163242142.1">
    <property type="nucleotide sequence ID" value="NZ_JAAIWN010000020.1"/>
</dbReference>
<organism evidence="8 9">
    <name type="scientific">Bacillus aquiflavi</name>
    <dbReference type="NCBI Taxonomy" id="2672567"/>
    <lineage>
        <taxon>Bacteria</taxon>
        <taxon>Bacillati</taxon>
        <taxon>Bacillota</taxon>
        <taxon>Bacilli</taxon>
        <taxon>Bacillales</taxon>
        <taxon>Bacillaceae</taxon>
        <taxon>Bacillus</taxon>
    </lineage>
</organism>
<evidence type="ECO:0000313" key="8">
    <source>
        <dbReference type="EMBL" id="NEY81751.1"/>
    </source>
</evidence>
<comment type="caution">
    <text evidence="8">The sequence shown here is derived from an EMBL/GenBank/DDBJ whole genome shotgun (WGS) entry which is preliminary data.</text>
</comment>
<evidence type="ECO:0000256" key="5">
    <source>
        <dbReference type="ARBA" id="ARBA00023136"/>
    </source>
</evidence>
<evidence type="ECO:0000256" key="3">
    <source>
        <dbReference type="ARBA" id="ARBA00022692"/>
    </source>
</evidence>
<protein>
    <submittedName>
        <fullName evidence="7">Cytochrome c oxidase assembly protein</fullName>
    </submittedName>
</protein>
<proteinExistence type="predicted"/>
<dbReference type="Proteomes" id="UP000570010">
    <property type="component" value="Unassembled WGS sequence"/>
</dbReference>
<sequence length="217" mass="25840">MPISTIADYLGFRVLWSPYFFIVLMLILVGYFLITMKFRTRFVSSEKLTKRQATFFTLGIVLLYMIEGSQLPKIGYFYFHETYYIQKACLYLVIPPFLIIGIPQWIWRAIINNPAFKLIFNIFMKPLIALILFNIFFIFSYLTNFPYYGSYYIELLYNGFVFILAVFMWWPLVNQLPEQRKLSRLKKVGYIFLGIVIAFITLMFMVSLFLLSSSIRY</sequence>
<dbReference type="AlphaFoldDB" id="A0A6B3W1H9"/>
<evidence type="ECO:0000313" key="9">
    <source>
        <dbReference type="Proteomes" id="UP000472971"/>
    </source>
</evidence>
<keyword evidence="3 6" id="KW-0812">Transmembrane</keyword>
<evidence type="ECO:0000313" key="7">
    <source>
        <dbReference type="EMBL" id="MBA4537496.1"/>
    </source>
</evidence>
<feature type="transmembrane region" description="Helical" evidence="6">
    <location>
        <begin position="55"/>
        <end position="78"/>
    </location>
</feature>
<keyword evidence="5 6" id="KW-0472">Membrane</keyword>
<comment type="subcellular location">
    <subcellularLocation>
        <location evidence="1">Cell membrane</location>
        <topology evidence="1">Multi-pass membrane protein</topology>
    </subcellularLocation>
</comment>
<evidence type="ECO:0000313" key="10">
    <source>
        <dbReference type="Proteomes" id="UP000570010"/>
    </source>
</evidence>
<evidence type="ECO:0000256" key="4">
    <source>
        <dbReference type="ARBA" id="ARBA00022989"/>
    </source>
</evidence>
<name>A0A6B3W1H9_9BACI</name>
<accession>A0A6B3W1H9</accession>
<feature type="transmembrane region" description="Helical" evidence="6">
    <location>
        <begin position="84"/>
        <end position="106"/>
    </location>
</feature>
<dbReference type="EMBL" id="JAAIWN010000020">
    <property type="protein sequence ID" value="NEY81751.1"/>
    <property type="molecule type" value="Genomic_DNA"/>
</dbReference>
<reference evidence="8 9" key="1">
    <citation type="submission" date="2020-02" db="EMBL/GenBank/DDBJ databases">
        <title>Bacillus aquiflavi sp. nov., isolated from yellow water of strong flavor Chinese baijiu in Yibin region of China.</title>
        <authorList>
            <person name="Xie J."/>
        </authorList>
    </citation>
    <scope>NUCLEOTIDE SEQUENCE [LARGE SCALE GENOMIC DNA]</scope>
    <source>
        <strain evidence="8 9">3H-10</strain>
    </source>
</reference>
<dbReference type="Proteomes" id="UP000472971">
    <property type="component" value="Unassembled WGS sequence"/>
</dbReference>
<evidence type="ECO:0000256" key="6">
    <source>
        <dbReference type="SAM" id="Phobius"/>
    </source>
</evidence>
<dbReference type="EMBL" id="JACEIO010000022">
    <property type="protein sequence ID" value="MBA4537496.1"/>
    <property type="molecule type" value="Genomic_DNA"/>
</dbReference>
<keyword evidence="4 6" id="KW-1133">Transmembrane helix</keyword>
<dbReference type="GO" id="GO:0005886">
    <property type="term" value="C:plasma membrane"/>
    <property type="evidence" value="ECO:0007669"/>
    <property type="project" value="UniProtKB-SubCell"/>
</dbReference>
<gene>
    <name evidence="8" type="ORF">G4D64_09610</name>
    <name evidence="7" type="ORF">H1Z61_10220</name>
</gene>
<dbReference type="InterPro" id="IPR019108">
    <property type="entry name" value="Caa3_assmbl_CtaG-rel"/>
</dbReference>
<feature type="transmembrane region" description="Helical" evidence="6">
    <location>
        <begin position="118"/>
        <end position="143"/>
    </location>
</feature>
<evidence type="ECO:0000256" key="1">
    <source>
        <dbReference type="ARBA" id="ARBA00004651"/>
    </source>
</evidence>